<dbReference type="NCBIfam" id="TIGR00374">
    <property type="entry name" value="flippase-like domain"/>
    <property type="match status" value="1"/>
</dbReference>
<feature type="transmembrane region" description="Helical" evidence="6">
    <location>
        <begin position="126"/>
        <end position="148"/>
    </location>
</feature>
<feature type="transmembrane region" description="Helical" evidence="6">
    <location>
        <begin position="294"/>
        <end position="316"/>
    </location>
</feature>
<feature type="transmembrane region" description="Helical" evidence="6">
    <location>
        <begin position="214"/>
        <end position="231"/>
    </location>
</feature>
<evidence type="ECO:0000313" key="7">
    <source>
        <dbReference type="EMBL" id="KPY41422.1"/>
    </source>
</evidence>
<reference evidence="7 8" key="1">
    <citation type="submission" date="2015-09" db="EMBL/GenBank/DDBJ databases">
        <title>Genome announcement of multiple Pseudomonas syringae strains.</title>
        <authorList>
            <person name="Thakur S."/>
            <person name="Wang P.W."/>
            <person name="Gong Y."/>
            <person name="Weir B.S."/>
            <person name="Guttman D.S."/>
        </authorList>
    </citation>
    <scope>NUCLEOTIDE SEQUENCE [LARGE SCALE GENOMIC DNA]</scope>
    <source>
        <strain evidence="7 8">ICMP3956</strain>
    </source>
</reference>
<dbReference type="PANTHER" id="PTHR39087:SF2">
    <property type="entry name" value="UPF0104 MEMBRANE PROTEIN MJ1595"/>
    <property type="match status" value="1"/>
</dbReference>
<comment type="caution">
    <text evidence="7">The sequence shown here is derived from an EMBL/GenBank/DDBJ whole genome shotgun (WGS) entry which is preliminary data.</text>
</comment>
<accession>A0A0P9Y070</accession>
<feature type="transmembrane region" description="Helical" evidence="6">
    <location>
        <begin position="99"/>
        <end position="120"/>
    </location>
</feature>
<comment type="subcellular location">
    <subcellularLocation>
        <location evidence="1">Cell membrane</location>
        <topology evidence="1">Multi-pass membrane protein</topology>
    </subcellularLocation>
</comment>
<keyword evidence="2" id="KW-1003">Cell membrane</keyword>
<evidence type="ECO:0000256" key="4">
    <source>
        <dbReference type="ARBA" id="ARBA00022989"/>
    </source>
</evidence>
<dbReference type="Proteomes" id="UP000050562">
    <property type="component" value="Unassembled WGS sequence"/>
</dbReference>
<name>A0A0P9Y070_9PSED</name>
<evidence type="ECO:0008006" key="9">
    <source>
        <dbReference type="Google" id="ProtNLM"/>
    </source>
</evidence>
<dbReference type="InterPro" id="IPR022791">
    <property type="entry name" value="L-PG_synthase/AglD"/>
</dbReference>
<evidence type="ECO:0000256" key="2">
    <source>
        <dbReference type="ARBA" id="ARBA00022475"/>
    </source>
</evidence>
<dbReference type="Pfam" id="PF03706">
    <property type="entry name" value="LPG_synthase_TM"/>
    <property type="match status" value="1"/>
</dbReference>
<protein>
    <recommendedName>
        <fullName evidence="9">Integral membrane protein</fullName>
    </recommendedName>
</protein>
<evidence type="ECO:0000256" key="3">
    <source>
        <dbReference type="ARBA" id="ARBA00022692"/>
    </source>
</evidence>
<proteinExistence type="predicted"/>
<evidence type="ECO:0000256" key="6">
    <source>
        <dbReference type="SAM" id="Phobius"/>
    </source>
</evidence>
<keyword evidence="5 6" id="KW-0472">Membrane</keyword>
<dbReference type="EMBL" id="LJRC01000017">
    <property type="protein sequence ID" value="KPY41422.1"/>
    <property type="molecule type" value="Genomic_DNA"/>
</dbReference>
<dbReference type="AlphaFoldDB" id="A0A0P9Y070"/>
<sequence length="404" mass="43557">MRRSAGAPFQGRRARADHQARFCRYADDSGPVVASGIARAAGTGRRTDRQRYRAPVHQPVCARVLGADHAGDPLDSAAAVQEAEPVTAAPWLSGWRYRAVVLSVIGSALGYLAFCLWGGWHEVAQAAARVGAMGITLALLMSAVNYGLRFVRWQLYLRVLGHPLPWRPSLGAYLAGFALTTTPGKAGEALRGVLLKPLGVPYPKSFAAFVSERLSDLLAIALLTLFGLSWYPPAQPMITMGLVLVLLGLLVLSQRRLLEWLRGMIPVTATRLPTLFRHLFDVLLAARQCHRLDVLLGANLLSLIAWSAEALAFHWVLGWMGAEIPLTFAVFTYALAMLAGALSFMPGGLGGAEAVMIGLLMFKGMPAADAIAATILIRLATLWFAVAIGAVMLGRFRDSTSYSR</sequence>
<feature type="transmembrane region" description="Helical" evidence="6">
    <location>
        <begin position="237"/>
        <end position="254"/>
    </location>
</feature>
<keyword evidence="3 6" id="KW-0812">Transmembrane</keyword>
<evidence type="ECO:0000256" key="5">
    <source>
        <dbReference type="ARBA" id="ARBA00023136"/>
    </source>
</evidence>
<gene>
    <name evidence="7" type="ORF">ALO52_04322</name>
</gene>
<dbReference type="PATRIC" id="fig|251707.3.peg.581"/>
<dbReference type="GO" id="GO:0005886">
    <property type="term" value="C:plasma membrane"/>
    <property type="evidence" value="ECO:0007669"/>
    <property type="project" value="UniProtKB-SubCell"/>
</dbReference>
<evidence type="ECO:0000256" key="1">
    <source>
        <dbReference type="ARBA" id="ARBA00004651"/>
    </source>
</evidence>
<feature type="transmembrane region" description="Helical" evidence="6">
    <location>
        <begin position="370"/>
        <end position="394"/>
    </location>
</feature>
<feature type="transmembrane region" description="Helical" evidence="6">
    <location>
        <begin position="328"/>
        <end position="349"/>
    </location>
</feature>
<organism evidence="7 8">
    <name type="scientific">Pseudomonas syringae pv. primulae</name>
    <dbReference type="NCBI Taxonomy" id="251707"/>
    <lineage>
        <taxon>Bacteria</taxon>
        <taxon>Pseudomonadati</taxon>
        <taxon>Pseudomonadota</taxon>
        <taxon>Gammaproteobacteria</taxon>
        <taxon>Pseudomonadales</taxon>
        <taxon>Pseudomonadaceae</taxon>
        <taxon>Pseudomonas</taxon>
    </lineage>
</organism>
<evidence type="ECO:0000313" key="8">
    <source>
        <dbReference type="Proteomes" id="UP000050562"/>
    </source>
</evidence>
<keyword evidence="4 6" id="KW-1133">Transmembrane helix</keyword>
<dbReference type="PANTHER" id="PTHR39087">
    <property type="entry name" value="UPF0104 MEMBRANE PROTEIN MJ1595"/>
    <property type="match status" value="1"/>
</dbReference>